<dbReference type="InterPro" id="IPR045759">
    <property type="entry name" value="Ap4A_phos1/2_N"/>
</dbReference>
<dbReference type="InterPro" id="IPR043171">
    <property type="entry name" value="Ap4A_phos1/2-like"/>
</dbReference>
<evidence type="ECO:0000259" key="1">
    <source>
        <dbReference type="Pfam" id="PF09830"/>
    </source>
</evidence>
<dbReference type="KEGG" id="acan:ACA1_061860"/>
<dbReference type="OrthoDB" id="10267950at2759"/>
<dbReference type="GeneID" id="14918232"/>
<gene>
    <name evidence="3" type="ORF">ACA1_061860</name>
</gene>
<evidence type="ECO:0000313" key="3">
    <source>
        <dbReference type="EMBL" id="ELR17444.1"/>
    </source>
</evidence>
<keyword evidence="4" id="KW-1185">Reference proteome</keyword>
<feature type="domain" description="Ap4A phosphorylase 1/2 N-terminal" evidence="2">
    <location>
        <begin position="41"/>
        <end position="225"/>
    </location>
</feature>
<dbReference type="InterPro" id="IPR036265">
    <property type="entry name" value="HIT-like_sf"/>
</dbReference>
<accession>L8GW40</accession>
<sequence length="355" mass="39415">MSVSTFALTPSSALLPAAPHSTLAPVTPSLPLSTSPLPSSFSSSSLLHSIEEKSLHARRSGALQTIPTRCQLIKDTNAPSDERGKPLLFPVRIKTEGGVYNKPDVLSDNLRKRDPFVPPYEEDLFVEWDFSVGPAHSPRSKHVLVLNKYNVLPNHALIVTTDFQPQTDPLNERDFEVFWRSVDNVRGFGFYNCGANAGPSQPHKHMQVVPLPLEDGTELPLLRVLDEQTSRHADHGAPFTLPQFPFNHAVCRLPKHLCEADSQMIGRDLAEMYRRLLAAIHKSTGENEQELQTNGHHNVLLSPRWMLVVPRTREGMDGLSGNGLVFAGVFFTKDQQLCNKLADIGPINFLTRITS</sequence>
<organism evidence="3 4">
    <name type="scientific">Acanthamoeba castellanii (strain ATCC 30010 / Neff)</name>
    <dbReference type="NCBI Taxonomy" id="1257118"/>
    <lineage>
        <taxon>Eukaryota</taxon>
        <taxon>Amoebozoa</taxon>
        <taxon>Discosea</taxon>
        <taxon>Longamoebia</taxon>
        <taxon>Centramoebida</taxon>
        <taxon>Acanthamoebidae</taxon>
        <taxon>Acanthamoeba</taxon>
    </lineage>
</organism>
<dbReference type="OMA" id="VECHGVE"/>
<dbReference type="InterPro" id="IPR019200">
    <property type="entry name" value="ATP_adenylylTrfase_C"/>
</dbReference>
<dbReference type="RefSeq" id="XP_004339457.1">
    <property type="nucleotide sequence ID" value="XM_004339409.1"/>
</dbReference>
<proteinExistence type="predicted"/>
<dbReference type="Pfam" id="PF09830">
    <property type="entry name" value="ATP_transf"/>
    <property type="match status" value="1"/>
</dbReference>
<dbReference type="InterPro" id="IPR009163">
    <property type="entry name" value="Ap4A_phos1/2"/>
</dbReference>
<dbReference type="Proteomes" id="UP000011083">
    <property type="component" value="Unassembled WGS sequence"/>
</dbReference>
<protein>
    <submittedName>
        <fullName evidence="3">Ap4A phosphorylase II, putative</fullName>
    </submittedName>
</protein>
<dbReference type="GO" id="GO:0003877">
    <property type="term" value="F:ATP:ADP adenylyltransferase activity"/>
    <property type="evidence" value="ECO:0007669"/>
    <property type="project" value="InterPro"/>
</dbReference>
<dbReference type="PANTHER" id="PTHR38420">
    <property type="entry name" value="AP-4-A PHOSPHORYLASE II"/>
    <property type="match status" value="1"/>
</dbReference>
<evidence type="ECO:0000313" key="4">
    <source>
        <dbReference type="Proteomes" id="UP000011083"/>
    </source>
</evidence>
<dbReference type="EMBL" id="KB007974">
    <property type="protein sequence ID" value="ELR17444.1"/>
    <property type="molecule type" value="Genomic_DNA"/>
</dbReference>
<evidence type="ECO:0000259" key="2">
    <source>
        <dbReference type="Pfam" id="PF19327"/>
    </source>
</evidence>
<dbReference type="Gene3D" id="3.30.428.70">
    <property type="match status" value="1"/>
</dbReference>
<dbReference type="GO" id="GO:0009117">
    <property type="term" value="P:nucleotide metabolic process"/>
    <property type="evidence" value="ECO:0007669"/>
    <property type="project" value="InterPro"/>
</dbReference>
<dbReference type="SUPFAM" id="SSF54197">
    <property type="entry name" value="HIT-like"/>
    <property type="match status" value="1"/>
</dbReference>
<name>L8GW40_ACACF</name>
<dbReference type="PANTHER" id="PTHR38420:SF1">
    <property type="entry name" value="PUTATIVE (AFU_ORTHOLOGUE AFUA_5G14690)-RELATED"/>
    <property type="match status" value="1"/>
</dbReference>
<dbReference type="VEuPathDB" id="AmoebaDB:ACA1_061860"/>
<dbReference type="STRING" id="1257118.L8GW40"/>
<dbReference type="Pfam" id="PF19327">
    <property type="entry name" value="Ap4A_phos_N"/>
    <property type="match status" value="1"/>
</dbReference>
<feature type="domain" description="ATP adenylyltransferase C-terminal" evidence="1">
    <location>
        <begin position="242"/>
        <end position="353"/>
    </location>
</feature>
<dbReference type="GO" id="GO:0005524">
    <property type="term" value="F:ATP binding"/>
    <property type="evidence" value="ECO:0007669"/>
    <property type="project" value="InterPro"/>
</dbReference>
<dbReference type="AlphaFoldDB" id="L8GW40"/>
<reference evidence="3 4" key="1">
    <citation type="journal article" date="2013" name="Genome Biol.">
        <title>Genome of Acanthamoeba castellanii highlights extensive lateral gene transfer and early evolution of tyrosine kinase signaling.</title>
        <authorList>
            <person name="Clarke M."/>
            <person name="Lohan A.J."/>
            <person name="Liu B."/>
            <person name="Lagkouvardos I."/>
            <person name="Roy S."/>
            <person name="Zafar N."/>
            <person name="Bertelli C."/>
            <person name="Schilde C."/>
            <person name="Kianianmomeni A."/>
            <person name="Burglin T.R."/>
            <person name="Frech C."/>
            <person name="Turcotte B."/>
            <person name="Kopec K.O."/>
            <person name="Synnott J.M."/>
            <person name="Choo C."/>
            <person name="Paponov I."/>
            <person name="Finkler A."/>
            <person name="Soon Heng Tan C."/>
            <person name="Hutchins A.P."/>
            <person name="Weinmeier T."/>
            <person name="Rattei T."/>
            <person name="Chu J.S."/>
            <person name="Gimenez G."/>
            <person name="Irimia M."/>
            <person name="Rigden D.J."/>
            <person name="Fitzpatrick D.A."/>
            <person name="Lorenzo-Morales J."/>
            <person name="Bateman A."/>
            <person name="Chiu C.H."/>
            <person name="Tang P."/>
            <person name="Hegemann P."/>
            <person name="Fromm H."/>
            <person name="Raoult D."/>
            <person name="Greub G."/>
            <person name="Miranda-Saavedra D."/>
            <person name="Chen N."/>
            <person name="Nash P."/>
            <person name="Ginger M.L."/>
            <person name="Horn M."/>
            <person name="Schaap P."/>
            <person name="Caler L."/>
            <person name="Loftus B."/>
        </authorList>
    </citation>
    <scope>NUCLEOTIDE SEQUENCE [LARGE SCALE GENOMIC DNA]</scope>
    <source>
        <strain evidence="3 4">Neff</strain>
    </source>
</reference>